<protein>
    <submittedName>
        <fullName evidence="1">Protein pxr1-like</fullName>
    </submittedName>
</protein>
<proteinExistence type="predicted"/>
<keyword evidence="2" id="KW-1185">Reference proteome</keyword>
<sequence length="117" mass="13186">MGNGLEEKRDVVICERNSPADIKVSAEGKGESAPQIGIELPLQAVVQTMARQIVPLYAMEVQKRTEFYRQHMEKPSTGAGGYPKDICDPMGIPQWSRFLVGPMDPWRKEPMLKQVSW</sequence>
<dbReference type="Proteomes" id="UP001145742">
    <property type="component" value="Unassembled WGS sequence"/>
</dbReference>
<comment type="caution">
    <text evidence="1">The sequence shown here is derived from an EMBL/GenBank/DDBJ whole genome shotgun (WGS) entry which is preliminary data.</text>
</comment>
<evidence type="ECO:0000313" key="1">
    <source>
        <dbReference type="EMBL" id="KAJ7411534.1"/>
    </source>
</evidence>
<organism evidence="1 2">
    <name type="scientific">Willisornis vidua</name>
    <name type="common">Xingu scale-backed antbird</name>
    <dbReference type="NCBI Taxonomy" id="1566151"/>
    <lineage>
        <taxon>Eukaryota</taxon>
        <taxon>Metazoa</taxon>
        <taxon>Chordata</taxon>
        <taxon>Craniata</taxon>
        <taxon>Vertebrata</taxon>
        <taxon>Euteleostomi</taxon>
        <taxon>Archelosauria</taxon>
        <taxon>Archosauria</taxon>
        <taxon>Dinosauria</taxon>
        <taxon>Saurischia</taxon>
        <taxon>Theropoda</taxon>
        <taxon>Coelurosauria</taxon>
        <taxon>Aves</taxon>
        <taxon>Neognathae</taxon>
        <taxon>Neoaves</taxon>
        <taxon>Telluraves</taxon>
        <taxon>Australaves</taxon>
        <taxon>Passeriformes</taxon>
        <taxon>Thamnophilidae</taxon>
        <taxon>Willisornis</taxon>
    </lineage>
</organism>
<accession>A0ABQ9CYA8</accession>
<reference evidence="1" key="1">
    <citation type="submission" date="2019-10" db="EMBL/GenBank/DDBJ databases">
        <authorList>
            <person name="Soares A.E.R."/>
            <person name="Aleixo A."/>
            <person name="Schneider P."/>
            <person name="Miyaki C.Y."/>
            <person name="Schneider M.P."/>
            <person name="Mello C."/>
            <person name="Vasconcelos A.T.R."/>
        </authorList>
    </citation>
    <scope>NUCLEOTIDE SEQUENCE</scope>
    <source>
        <tissue evidence="1">Muscle</tissue>
    </source>
</reference>
<name>A0ABQ9CYA8_9PASS</name>
<dbReference type="EMBL" id="WHWB01034315">
    <property type="protein sequence ID" value="KAJ7411534.1"/>
    <property type="molecule type" value="Genomic_DNA"/>
</dbReference>
<evidence type="ECO:0000313" key="2">
    <source>
        <dbReference type="Proteomes" id="UP001145742"/>
    </source>
</evidence>
<gene>
    <name evidence="1" type="ORF">WISP_102368</name>
</gene>